<keyword evidence="3" id="KW-1185">Reference proteome</keyword>
<evidence type="ECO:0000313" key="2">
    <source>
        <dbReference type="EMBL" id="CAK0851714.1"/>
    </source>
</evidence>
<evidence type="ECO:0000313" key="3">
    <source>
        <dbReference type="Proteomes" id="UP001189429"/>
    </source>
</evidence>
<dbReference type="EMBL" id="CAUYUJ010015267">
    <property type="protein sequence ID" value="CAK0851714.1"/>
    <property type="molecule type" value="Genomic_DNA"/>
</dbReference>
<name>A0ABN9TZA9_9DINO</name>
<comment type="caution">
    <text evidence="2">The sequence shown here is derived from an EMBL/GenBank/DDBJ whole genome shotgun (WGS) entry which is preliminary data.</text>
</comment>
<sequence length="153" mass="16992">MGRLASPRSPRVRGGLVGYFDLRLLPIRYDLAGERRVAFERAVINCREDPLPGRPIKGPRSCLWECGCIFLNGGPPTGRHTSRKHDAELQLQDVGVAGPERCRRPRETMACYDQLNLPARATAEHLALALQVRGERGQEYPSGHMDDPVGDAH</sequence>
<feature type="region of interest" description="Disordered" evidence="1">
    <location>
        <begin position="134"/>
        <end position="153"/>
    </location>
</feature>
<proteinExistence type="predicted"/>
<gene>
    <name evidence="2" type="ORF">PCOR1329_LOCUS43802</name>
</gene>
<protein>
    <recommendedName>
        <fullName evidence="4">C2H2-type domain-containing protein</fullName>
    </recommendedName>
</protein>
<organism evidence="2 3">
    <name type="scientific">Prorocentrum cordatum</name>
    <dbReference type="NCBI Taxonomy" id="2364126"/>
    <lineage>
        <taxon>Eukaryota</taxon>
        <taxon>Sar</taxon>
        <taxon>Alveolata</taxon>
        <taxon>Dinophyceae</taxon>
        <taxon>Prorocentrales</taxon>
        <taxon>Prorocentraceae</taxon>
        <taxon>Prorocentrum</taxon>
    </lineage>
</organism>
<evidence type="ECO:0008006" key="4">
    <source>
        <dbReference type="Google" id="ProtNLM"/>
    </source>
</evidence>
<accession>A0ABN9TZA9</accession>
<dbReference type="Proteomes" id="UP001189429">
    <property type="component" value="Unassembled WGS sequence"/>
</dbReference>
<evidence type="ECO:0000256" key="1">
    <source>
        <dbReference type="SAM" id="MobiDB-lite"/>
    </source>
</evidence>
<reference evidence="2" key="1">
    <citation type="submission" date="2023-10" db="EMBL/GenBank/DDBJ databases">
        <authorList>
            <person name="Chen Y."/>
            <person name="Shah S."/>
            <person name="Dougan E. K."/>
            <person name="Thang M."/>
            <person name="Chan C."/>
        </authorList>
    </citation>
    <scope>NUCLEOTIDE SEQUENCE [LARGE SCALE GENOMIC DNA]</scope>
</reference>